<dbReference type="EMBL" id="UZAE01013204">
    <property type="protein sequence ID" value="VDO08711.1"/>
    <property type="molecule type" value="Genomic_DNA"/>
</dbReference>
<organism evidence="6">
    <name type="scientific">Rodentolepis nana</name>
    <name type="common">Dwarf tapeworm</name>
    <name type="synonym">Hymenolepis nana</name>
    <dbReference type="NCBI Taxonomy" id="102285"/>
    <lineage>
        <taxon>Eukaryota</taxon>
        <taxon>Metazoa</taxon>
        <taxon>Spiralia</taxon>
        <taxon>Lophotrochozoa</taxon>
        <taxon>Platyhelminthes</taxon>
        <taxon>Cestoda</taxon>
        <taxon>Eucestoda</taxon>
        <taxon>Cyclophyllidea</taxon>
        <taxon>Hymenolepididae</taxon>
        <taxon>Rodentolepis</taxon>
    </lineage>
</organism>
<evidence type="ECO:0000256" key="1">
    <source>
        <dbReference type="SAM" id="MobiDB-lite"/>
    </source>
</evidence>
<reference evidence="2 4" key="2">
    <citation type="submission" date="2018-11" db="EMBL/GenBank/DDBJ databases">
        <authorList>
            <consortium name="Pathogen Informatics"/>
        </authorList>
    </citation>
    <scope>NUCLEOTIDE SEQUENCE [LARGE SCALE GENOMIC DNA]</scope>
</reference>
<proteinExistence type="predicted"/>
<name>A0A0R3TSW4_RODNA</name>
<dbReference type="WBParaSite" id="HNAJ_0001076401-mRNA-1">
    <property type="protein sequence ID" value="HNAJ_0001076401-mRNA-1"/>
    <property type="gene ID" value="HNAJ_0001076401"/>
</dbReference>
<gene>
    <name evidence="2" type="ORF">HNAJ_LOCUS10759</name>
    <name evidence="3" type="ORF">HNAJ_LOCUS10760</name>
</gene>
<evidence type="ECO:0000313" key="5">
    <source>
        <dbReference type="WBParaSite" id="HNAJ_0001076401-mRNA-1"/>
    </source>
</evidence>
<dbReference type="WBParaSite" id="HNAJ_0001076501-mRNA-1">
    <property type="protein sequence ID" value="HNAJ_0001076501-mRNA-1"/>
    <property type="gene ID" value="HNAJ_0001076501"/>
</dbReference>
<protein>
    <submittedName>
        <fullName evidence="2 5">Uncharacterized protein</fullName>
    </submittedName>
</protein>
<reference evidence="5 6" key="1">
    <citation type="submission" date="2017-02" db="UniProtKB">
        <authorList>
            <consortium name="WormBaseParasite"/>
        </authorList>
    </citation>
    <scope>IDENTIFICATION</scope>
</reference>
<feature type="compositionally biased region" description="Polar residues" evidence="1">
    <location>
        <begin position="1"/>
        <end position="11"/>
    </location>
</feature>
<evidence type="ECO:0000313" key="3">
    <source>
        <dbReference type="EMBL" id="VDO08711.1"/>
    </source>
</evidence>
<evidence type="ECO:0000313" key="2">
    <source>
        <dbReference type="EMBL" id="VDO08710.1"/>
    </source>
</evidence>
<keyword evidence="4" id="KW-1185">Reference proteome</keyword>
<evidence type="ECO:0000313" key="4">
    <source>
        <dbReference type="Proteomes" id="UP000278807"/>
    </source>
</evidence>
<accession>A0A0R3TSW4</accession>
<sequence length="93" mass="10282">MSKQASKQTTIPDRMCQSEILPTPSLRVTPRYPPNSTEKSTLRTTTSRIPPTPVVNKSAHCGEPSLRQCLLNLAYEINPEVAEKLAFCAAKLK</sequence>
<feature type="compositionally biased region" description="Polar residues" evidence="1">
    <location>
        <begin position="34"/>
        <end position="49"/>
    </location>
</feature>
<dbReference type="AlphaFoldDB" id="A0A0R3TSW4"/>
<dbReference type="EMBL" id="UZAE01013204">
    <property type="protein sequence ID" value="VDO08710.1"/>
    <property type="molecule type" value="Genomic_DNA"/>
</dbReference>
<dbReference type="Proteomes" id="UP000278807">
    <property type="component" value="Unassembled WGS sequence"/>
</dbReference>
<evidence type="ECO:0000313" key="6">
    <source>
        <dbReference type="WBParaSite" id="HNAJ_0001076501-mRNA-1"/>
    </source>
</evidence>
<feature type="region of interest" description="Disordered" evidence="1">
    <location>
        <begin position="1"/>
        <end position="57"/>
    </location>
</feature>